<dbReference type="EMBL" id="LT984807">
    <property type="protein sequence ID" value="SPD58974.1"/>
    <property type="molecule type" value="Genomic_DNA"/>
</dbReference>
<evidence type="ECO:0000313" key="2">
    <source>
        <dbReference type="EMBL" id="SPD58974.1"/>
    </source>
</evidence>
<dbReference type="Proteomes" id="UP000255168">
    <property type="component" value="Plasmid II"/>
</dbReference>
<name>A0A375HQ46_9BURK</name>
<reference evidence="3 4" key="1">
    <citation type="submission" date="2018-01" db="EMBL/GenBank/DDBJ databases">
        <authorList>
            <person name="Clerissi C."/>
        </authorList>
    </citation>
    <scope>NUCLEOTIDE SEQUENCE [LARGE SCALE GENOMIC DNA]</scope>
    <source>
        <strain evidence="1">Cupriavidus taiwanensis STM 6082</strain>
        <strain evidence="2">Cupriavidus taiwanensis STM 6160</strain>
        <plasmid evidence="3">ii</plasmid>
        <plasmid evidence="2">II</plasmid>
    </source>
</reference>
<organism evidence="2 3">
    <name type="scientific">Cupriavidus neocaledonicus</name>
    <dbReference type="NCBI Taxonomy" id="1040979"/>
    <lineage>
        <taxon>Bacteria</taxon>
        <taxon>Pseudomonadati</taxon>
        <taxon>Pseudomonadota</taxon>
        <taxon>Betaproteobacteria</taxon>
        <taxon>Burkholderiales</taxon>
        <taxon>Burkholderiaceae</taxon>
        <taxon>Cupriavidus</taxon>
    </lineage>
</organism>
<sequence>MSFVVVVAALAVLMLAACGGYSFILFAPMAALGGVALLDPSRSRPLSPASSWRRWSAS</sequence>
<dbReference type="EMBL" id="OFTC01000039">
    <property type="protein sequence ID" value="SOZ39311.1"/>
    <property type="molecule type" value="Genomic_DNA"/>
</dbReference>
<evidence type="ECO:0000313" key="1">
    <source>
        <dbReference type="EMBL" id="SOZ39311.1"/>
    </source>
</evidence>
<geneLocation type="plasmid" evidence="2">
    <name>II</name>
</geneLocation>
<dbReference type="Proteomes" id="UP000256710">
    <property type="component" value="Unassembled WGS sequence"/>
</dbReference>
<protein>
    <submittedName>
        <fullName evidence="2">Uncharacterized protein</fullName>
    </submittedName>
</protein>
<geneLocation type="plasmid" evidence="3">
    <name>ii</name>
</geneLocation>
<dbReference type="AlphaFoldDB" id="A0A375HQ46"/>
<evidence type="ECO:0000313" key="3">
    <source>
        <dbReference type="Proteomes" id="UP000255168"/>
    </source>
</evidence>
<evidence type="ECO:0000313" key="4">
    <source>
        <dbReference type="Proteomes" id="UP000256710"/>
    </source>
</evidence>
<gene>
    <name evidence="1" type="ORF">CBM2605_B160003</name>
    <name evidence="2" type="ORF">CBM2607_MP10376</name>
</gene>
<keyword evidence="2" id="KW-0614">Plasmid</keyword>
<keyword evidence="4" id="KW-1185">Reference proteome</keyword>
<proteinExistence type="predicted"/>
<accession>A0A375HQ46</accession>